<gene>
    <name evidence="2" type="ORF">CGOC_LOCUS2207</name>
</gene>
<name>A0A3P6R8M5_CYLGO</name>
<feature type="compositionally biased region" description="Polar residues" evidence="1">
    <location>
        <begin position="255"/>
        <end position="265"/>
    </location>
</feature>
<feature type="compositionally biased region" description="Polar residues" evidence="1">
    <location>
        <begin position="401"/>
        <end position="413"/>
    </location>
</feature>
<evidence type="ECO:0000256" key="1">
    <source>
        <dbReference type="SAM" id="MobiDB-lite"/>
    </source>
</evidence>
<organism evidence="2 3">
    <name type="scientific">Cylicostephanus goldi</name>
    <name type="common">Nematode worm</name>
    <dbReference type="NCBI Taxonomy" id="71465"/>
    <lineage>
        <taxon>Eukaryota</taxon>
        <taxon>Metazoa</taxon>
        <taxon>Ecdysozoa</taxon>
        <taxon>Nematoda</taxon>
        <taxon>Chromadorea</taxon>
        <taxon>Rhabditida</taxon>
        <taxon>Rhabditina</taxon>
        <taxon>Rhabditomorpha</taxon>
        <taxon>Strongyloidea</taxon>
        <taxon>Strongylidae</taxon>
        <taxon>Cylicostephanus</taxon>
    </lineage>
</organism>
<dbReference type="OrthoDB" id="5870220at2759"/>
<feature type="compositionally biased region" description="Polar residues" evidence="1">
    <location>
        <begin position="219"/>
        <end position="228"/>
    </location>
</feature>
<dbReference type="AlphaFoldDB" id="A0A3P6R8M5"/>
<protein>
    <submittedName>
        <fullName evidence="2">Uncharacterized protein</fullName>
    </submittedName>
</protein>
<feature type="compositionally biased region" description="Low complexity" evidence="1">
    <location>
        <begin position="84"/>
        <end position="97"/>
    </location>
</feature>
<sequence length="533" mass="57851">MTDHSAVTPSSKMMPALTPVGSAESKTSNSGKQSRKRKSSKTPTASKSRRSNVQKKSPETDMRCGTKKTSPPKGANPEATPKIVLSVNLNASNNSTNSRKRKPSRTPRTASKSRITTQKKSPKASRARSTEAALSSKRPKAQATPKIVMSADSSASSTGNGSRSRKKDLSQSQLTPFTSRLRTNRAQRQPFSSASTPSTTKKRTRGKCQTPHAAATIASPKNESNSFETPKIVESQMSLVPGSKSKKRTSKTPKNVDSQPRANSSSKKREEKVAKTCLMTSASNANISAEQETSFLTKCSPEIPLHGNIEGSEKKLMPKSAKVAAKAQRKLRSRRKAFTPGVQKLSKKSKRSETISKTKNVKGKRKSSTKNYVILEDAVDQSNKIGNAEDAAPPVHKNSPVPLSSQKWSTSTKLGKRRSDDSDFERVVTPLIGEAAAFDFWNGNVSSVVESYDNNFMCFGKPTTILGFDAGDVRRSCGEDAQQSTLSAFLNCARKYSLSEAESVSVDGAMKEDRRAMAAARNRNRQLISGYYV</sequence>
<feature type="compositionally biased region" description="Polar residues" evidence="1">
    <location>
        <begin position="1"/>
        <end position="11"/>
    </location>
</feature>
<keyword evidence="3" id="KW-1185">Reference proteome</keyword>
<proteinExistence type="predicted"/>
<feature type="region of interest" description="Disordered" evidence="1">
    <location>
        <begin position="1"/>
        <end position="273"/>
    </location>
</feature>
<evidence type="ECO:0000313" key="3">
    <source>
        <dbReference type="Proteomes" id="UP000271889"/>
    </source>
</evidence>
<accession>A0A3P6R8M5</accession>
<feature type="region of interest" description="Disordered" evidence="1">
    <location>
        <begin position="384"/>
        <end position="420"/>
    </location>
</feature>
<evidence type="ECO:0000313" key="2">
    <source>
        <dbReference type="EMBL" id="VDK51963.1"/>
    </source>
</evidence>
<feature type="region of interest" description="Disordered" evidence="1">
    <location>
        <begin position="333"/>
        <end position="367"/>
    </location>
</feature>
<reference evidence="2 3" key="1">
    <citation type="submission" date="2018-11" db="EMBL/GenBank/DDBJ databases">
        <authorList>
            <consortium name="Pathogen Informatics"/>
        </authorList>
    </citation>
    <scope>NUCLEOTIDE SEQUENCE [LARGE SCALE GENOMIC DNA]</scope>
</reference>
<feature type="compositionally biased region" description="Polar residues" evidence="1">
    <location>
        <begin position="170"/>
        <end position="199"/>
    </location>
</feature>
<feature type="compositionally biased region" description="Polar residues" evidence="1">
    <location>
        <begin position="106"/>
        <end position="119"/>
    </location>
</feature>
<dbReference type="Proteomes" id="UP000271889">
    <property type="component" value="Unassembled WGS sequence"/>
</dbReference>
<dbReference type="EMBL" id="UYRV01004811">
    <property type="protein sequence ID" value="VDK51963.1"/>
    <property type="molecule type" value="Genomic_DNA"/>
</dbReference>
<feature type="compositionally biased region" description="Low complexity" evidence="1">
    <location>
        <begin position="150"/>
        <end position="162"/>
    </location>
</feature>